<dbReference type="eggNOG" id="ENOG5032SB6">
    <property type="taxonomic scope" value="Bacteria"/>
</dbReference>
<evidence type="ECO:0000313" key="3">
    <source>
        <dbReference type="Proteomes" id="UP000010164"/>
    </source>
</evidence>
<feature type="signal peptide" evidence="1">
    <location>
        <begin position="1"/>
        <end position="42"/>
    </location>
</feature>
<evidence type="ECO:0000313" key="2">
    <source>
        <dbReference type="EMBL" id="EKF75863.1"/>
    </source>
</evidence>
<organism evidence="2 3">
    <name type="scientific">Alcanivorax hongdengensis A-11-3</name>
    <dbReference type="NCBI Taxonomy" id="1177179"/>
    <lineage>
        <taxon>Bacteria</taxon>
        <taxon>Pseudomonadati</taxon>
        <taxon>Pseudomonadota</taxon>
        <taxon>Gammaproteobacteria</taxon>
        <taxon>Oceanospirillales</taxon>
        <taxon>Alcanivoracaceae</taxon>
        <taxon>Alcanivorax</taxon>
    </lineage>
</organism>
<protein>
    <recommendedName>
        <fullName evidence="4">START domain-containing protein</fullName>
    </recommendedName>
</protein>
<name>L0WG91_9GAMM</name>
<dbReference type="STRING" id="1177179.A11A3_00175"/>
<dbReference type="PIRSF" id="PIRSF039033">
    <property type="entry name" value="START_dom"/>
    <property type="match status" value="1"/>
</dbReference>
<reference evidence="2 3" key="1">
    <citation type="journal article" date="2012" name="J. Bacteriol.">
        <title>Genome Sequence of the Alkane-Degrading Bacterium Alcanivorax hongdengensis Type Strain A-11-3.</title>
        <authorList>
            <person name="Lai Q."/>
            <person name="Shao Z."/>
        </authorList>
    </citation>
    <scope>NUCLEOTIDE SEQUENCE [LARGE SCALE GENOMIC DNA]</scope>
    <source>
        <strain evidence="2 3">A-11-3</strain>
    </source>
</reference>
<comment type="caution">
    <text evidence="2">The sequence shown here is derived from an EMBL/GenBank/DDBJ whole genome shotgun (WGS) entry which is preliminary data.</text>
</comment>
<sequence length="245" mass="27215">MIQDILLADGQGGTMKPIRRWPRFLHLLLLPTLLLGSSVAGADSQWQPVDKGDKRTDISTFERPVKDSEVKAFRGVTEVHASVLSLLAVMADASVCDQWLYQCQSLELRDNHRAYIQFKGIWPAKDRDALIESDASQDSKTGAVTIASHAVKGEPDHKGLVRVAALRDRFVFTPLKDGWTRVEFETYIDPGGNVTGIANTISHDAPRETLKGMRKLAKQSPYKEADLEDVLKRYDSLKGMDLPAS</sequence>
<proteinExistence type="predicted"/>
<gene>
    <name evidence="2" type="ORF">A11A3_00175</name>
</gene>
<evidence type="ECO:0008006" key="4">
    <source>
        <dbReference type="Google" id="ProtNLM"/>
    </source>
</evidence>
<dbReference type="SUPFAM" id="SSF55961">
    <property type="entry name" value="Bet v1-like"/>
    <property type="match status" value="1"/>
</dbReference>
<keyword evidence="1" id="KW-0732">Signal</keyword>
<dbReference type="PATRIC" id="fig|1177179.3.peg.35"/>
<dbReference type="InterPro" id="IPR023393">
    <property type="entry name" value="START-like_dom_sf"/>
</dbReference>
<dbReference type="EMBL" id="AMRJ01000001">
    <property type="protein sequence ID" value="EKF75863.1"/>
    <property type="molecule type" value="Genomic_DNA"/>
</dbReference>
<dbReference type="Proteomes" id="UP000010164">
    <property type="component" value="Unassembled WGS sequence"/>
</dbReference>
<dbReference type="Gene3D" id="3.30.530.20">
    <property type="match status" value="1"/>
</dbReference>
<dbReference type="InterPro" id="IPR028347">
    <property type="entry name" value="START_dom_prot"/>
</dbReference>
<dbReference type="AlphaFoldDB" id="L0WG91"/>
<feature type="chain" id="PRO_5003947989" description="START domain-containing protein" evidence="1">
    <location>
        <begin position="43"/>
        <end position="245"/>
    </location>
</feature>
<keyword evidence="3" id="KW-1185">Reference proteome</keyword>
<accession>L0WG91</accession>
<evidence type="ECO:0000256" key="1">
    <source>
        <dbReference type="SAM" id="SignalP"/>
    </source>
</evidence>